<dbReference type="Pfam" id="PF13458">
    <property type="entry name" value="Peripla_BP_6"/>
    <property type="match status" value="1"/>
</dbReference>
<dbReference type="RefSeq" id="WP_188166056.1">
    <property type="nucleotide sequence ID" value="NZ_JACVVX010000006.1"/>
</dbReference>
<dbReference type="SUPFAM" id="SSF53822">
    <property type="entry name" value="Periplasmic binding protein-like I"/>
    <property type="match status" value="1"/>
</dbReference>
<dbReference type="Gene3D" id="3.40.50.2300">
    <property type="match status" value="2"/>
</dbReference>
<evidence type="ECO:0000256" key="1">
    <source>
        <dbReference type="ARBA" id="ARBA00010062"/>
    </source>
</evidence>
<comment type="similarity">
    <text evidence="1">Belongs to the leucine-binding protein family.</text>
</comment>
<evidence type="ECO:0000259" key="4">
    <source>
        <dbReference type="Pfam" id="PF13458"/>
    </source>
</evidence>
<dbReference type="InterPro" id="IPR028081">
    <property type="entry name" value="Leu-bd"/>
</dbReference>
<evidence type="ECO:0000313" key="6">
    <source>
        <dbReference type="Proteomes" id="UP000643405"/>
    </source>
</evidence>
<comment type="caution">
    <text evidence="5">The sequence shown here is derived from an EMBL/GenBank/DDBJ whole genome shotgun (WGS) entry which is preliminary data.</text>
</comment>
<protein>
    <submittedName>
        <fullName evidence="5">Branched-chain amino acid ABC transporter substrate-binding protein</fullName>
    </submittedName>
</protein>
<dbReference type="EMBL" id="JACVVX010000006">
    <property type="protein sequence ID" value="MBD0416616.1"/>
    <property type="molecule type" value="Genomic_DNA"/>
</dbReference>
<proteinExistence type="inferred from homology"/>
<dbReference type="Proteomes" id="UP000643405">
    <property type="component" value="Unassembled WGS sequence"/>
</dbReference>
<gene>
    <name evidence="5" type="ORF">ICI42_18340</name>
</gene>
<organism evidence="5 6">
    <name type="scientific">Oryzicola mucosus</name>
    <dbReference type="NCBI Taxonomy" id="2767425"/>
    <lineage>
        <taxon>Bacteria</taxon>
        <taxon>Pseudomonadati</taxon>
        <taxon>Pseudomonadota</taxon>
        <taxon>Alphaproteobacteria</taxon>
        <taxon>Hyphomicrobiales</taxon>
        <taxon>Phyllobacteriaceae</taxon>
        <taxon>Oryzicola</taxon>
    </lineage>
</organism>
<dbReference type="PANTHER" id="PTHR47151:SF2">
    <property type="entry name" value="AMINO ACID BINDING PROTEIN"/>
    <property type="match status" value="1"/>
</dbReference>
<keyword evidence="2 3" id="KW-0732">Signal</keyword>
<evidence type="ECO:0000256" key="2">
    <source>
        <dbReference type="ARBA" id="ARBA00022729"/>
    </source>
</evidence>
<name>A0A8J6PNC0_9HYPH</name>
<dbReference type="PANTHER" id="PTHR47151">
    <property type="entry name" value="LEU/ILE/VAL-BINDING ABC TRANSPORTER SUBUNIT"/>
    <property type="match status" value="1"/>
</dbReference>
<keyword evidence="6" id="KW-1185">Reference proteome</keyword>
<dbReference type="AlphaFoldDB" id="A0A8J6PNC0"/>
<dbReference type="InterPro" id="IPR028082">
    <property type="entry name" value="Peripla_BP_I"/>
</dbReference>
<feature type="chain" id="PRO_5035244166" evidence="3">
    <location>
        <begin position="26"/>
        <end position="354"/>
    </location>
</feature>
<accession>A0A8J6PNC0</accession>
<feature type="domain" description="Leucine-binding protein" evidence="4">
    <location>
        <begin position="27"/>
        <end position="344"/>
    </location>
</feature>
<evidence type="ECO:0000313" key="5">
    <source>
        <dbReference type="EMBL" id="MBD0416616.1"/>
    </source>
</evidence>
<evidence type="ECO:0000256" key="3">
    <source>
        <dbReference type="SAM" id="SignalP"/>
    </source>
</evidence>
<feature type="signal peptide" evidence="3">
    <location>
        <begin position="1"/>
        <end position="25"/>
    </location>
</feature>
<sequence length="354" mass="36785">MRRAAATIGLLAGLCLGTTAGSALAQTVGIVAPLSGPMQILGRQVETGGRLAASALKLNVVVADDACTEEGGKAAAEALISAKVTAVVGFLCNEAAIAALPLLKDAGIPAITLGVRANGLTDTREKTDWPVYRLGPRADSERDAVGTLMTRLWRDELFAIVDDGTIYGRELAESFRAAAEQAGLKAVMVDTFRPAMENQVGLVGRLRRSGATHVFVGGDADDIAIMARDAKGMGASMTFAGGETLRMPTGTAAIAPGTIMIGLPDLAEAAPASVARRFRTADIIPEGYMLPAYAGVEIVAQAGKSSADALKTLGTETFETAVGPIRFDTKGDLADNPFRTFRFDGSTFIPLEDQ</sequence>
<reference evidence="5" key="1">
    <citation type="submission" date="2020-09" db="EMBL/GenBank/DDBJ databases">
        <title>Genome seq and assembly of Tianweitania sp.</title>
        <authorList>
            <person name="Chhetri G."/>
        </authorList>
    </citation>
    <scope>NUCLEOTIDE SEQUENCE</scope>
    <source>
        <strain evidence="5">Rool2</strain>
    </source>
</reference>
<dbReference type="CDD" id="cd06342">
    <property type="entry name" value="PBP1_ABC_LIVBP-like"/>
    <property type="match status" value="1"/>
</dbReference>